<dbReference type="EMBL" id="JANPWB010000006">
    <property type="protein sequence ID" value="KAJ1181195.1"/>
    <property type="molecule type" value="Genomic_DNA"/>
</dbReference>
<organism evidence="2 3">
    <name type="scientific">Pleurodeles waltl</name>
    <name type="common">Iberian ribbed newt</name>
    <dbReference type="NCBI Taxonomy" id="8319"/>
    <lineage>
        <taxon>Eukaryota</taxon>
        <taxon>Metazoa</taxon>
        <taxon>Chordata</taxon>
        <taxon>Craniata</taxon>
        <taxon>Vertebrata</taxon>
        <taxon>Euteleostomi</taxon>
        <taxon>Amphibia</taxon>
        <taxon>Batrachia</taxon>
        <taxon>Caudata</taxon>
        <taxon>Salamandroidea</taxon>
        <taxon>Salamandridae</taxon>
        <taxon>Pleurodelinae</taxon>
        <taxon>Pleurodeles</taxon>
    </lineage>
</organism>
<accession>A0AAV7TWR0</accession>
<evidence type="ECO:0000256" key="1">
    <source>
        <dbReference type="SAM" id="MobiDB-lite"/>
    </source>
</evidence>
<sequence>MAPAVCPPLRYSRQPVQLLPLLTRHQLRRPGRTAEPITRPGHQGPNRTNPQPRSPHCIYPVQPPANSALTAQPHRQAALAKRPPGAPRDQRALAASAAAEIASSGPKKALKPAALKATRAAAPASRPRGTQASKAHQRVTGAAGKKQRSAGGPRSEPTVDWAPRRTPQKPRVEAEEGGSSIATVKEFLLQDFLVRTIDTWREEEERKSLDGI</sequence>
<feature type="compositionally biased region" description="Low complexity" evidence="1">
    <location>
        <begin position="92"/>
        <end position="130"/>
    </location>
</feature>
<proteinExistence type="predicted"/>
<protein>
    <submittedName>
        <fullName evidence="2">Uncharacterized protein</fullName>
    </submittedName>
</protein>
<evidence type="ECO:0000313" key="3">
    <source>
        <dbReference type="Proteomes" id="UP001066276"/>
    </source>
</evidence>
<dbReference type="AlphaFoldDB" id="A0AAV7TWR0"/>
<feature type="region of interest" description="Disordered" evidence="1">
    <location>
        <begin position="22"/>
        <end position="180"/>
    </location>
</feature>
<dbReference type="Proteomes" id="UP001066276">
    <property type="component" value="Chromosome 3_2"/>
</dbReference>
<gene>
    <name evidence="2" type="ORF">NDU88_006405</name>
</gene>
<comment type="caution">
    <text evidence="2">The sequence shown here is derived from an EMBL/GenBank/DDBJ whole genome shotgun (WGS) entry which is preliminary data.</text>
</comment>
<evidence type="ECO:0000313" key="2">
    <source>
        <dbReference type="EMBL" id="KAJ1181195.1"/>
    </source>
</evidence>
<keyword evidence="3" id="KW-1185">Reference proteome</keyword>
<reference evidence="2" key="1">
    <citation type="journal article" date="2022" name="bioRxiv">
        <title>Sequencing and chromosome-scale assembly of the giantPleurodeles waltlgenome.</title>
        <authorList>
            <person name="Brown T."/>
            <person name="Elewa A."/>
            <person name="Iarovenko S."/>
            <person name="Subramanian E."/>
            <person name="Araus A.J."/>
            <person name="Petzold A."/>
            <person name="Susuki M."/>
            <person name="Suzuki K.-i.T."/>
            <person name="Hayashi T."/>
            <person name="Toyoda A."/>
            <person name="Oliveira C."/>
            <person name="Osipova E."/>
            <person name="Leigh N.D."/>
            <person name="Simon A."/>
            <person name="Yun M.H."/>
        </authorList>
    </citation>
    <scope>NUCLEOTIDE SEQUENCE</scope>
    <source>
        <strain evidence="2">20211129_DDA</strain>
        <tissue evidence="2">Liver</tissue>
    </source>
</reference>
<name>A0AAV7TWR0_PLEWA</name>